<dbReference type="InterPro" id="IPR050109">
    <property type="entry name" value="HTH-type_TetR-like_transc_reg"/>
</dbReference>
<dbReference type="SUPFAM" id="SSF48498">
    <property type="entry name" value="Tetracyclin repressor-like, C-terminal domain"/>
    <property type="match status" value="1"/>
</dbReference>
<keyword evidence="2 4" id="KW-0238">DNA-binding</keyword>
<accession>A0ABW3SZP5</accession>
<feature type="DNA-binding region" description="H-T-H motif" evidence="4">
    <location>
        <begin position="42"/>
        <end position="61"/>
    </location>
</feature>
<evidence type="ECO:0000256" key="2">
    <source>
        <dbReference type="ARBA" id="ARBA00023125"/>
    </source>
</evidence>
<keyword evidence="7" id="KW-1185">Reference proteome</keyword>
<name>A0ABW3SZP5_9CAUL</name>
<dbReference type="InterPro" id="IPR001647">
    <property type="entry name" value="HTH_TetR"/>
</dbReference>
<sequence>MTTAVTTRRSARKPKGDGHLRRAEILEAAERIFVAEGYEGATIRKIADEVGVSSTALYMHFPDKACILLEICERTITQLLERNTELASRPVDAVTRVKQMLESYMHWGLEHPNAYQLVFSGANPISDVWAESTAELSMRCYEIFSGVVREIAAEGRLRTGTADSAAQALWGACHGVVALLILRPTFEWAPQEELIRVTLDGLLHGLVAD</sequence>
<dbReference type="Pfam" id="PF13305">
    <property type="entry name" value="TetR_C_33"/>
    <property type="match status" value="1"/>
</dbReference>
<evidence type="ECO:0000259" key="5">
    <source>
        <dbReference type="PROSITE" id="PS50977"/>
    </source>
</evidence>
<dbReference type="SUPFAM" id="SSF46689">
    <property type="entry name" value="Homeodomain-like"/>
    <property type="match status" value="1"/>
</dbReference>
<comment type="caution">
    <text evidence="6">The sequence shown here is derived from an EMBL/GenBank/DDBJ whole genome shotgun (WGS) entry which is preliminary data.</text>
</comment>
<dbReference type="Pfam" id="PF00440">
    <property type="entry name" value="TetR_N"/>
    <property type="match status" value="1"/>
</dbReference>
<dbReference type="PRINTS" id="PR00455">
    <property type="entry name" value="HTHTETR"/>
</dbReference>
<keyword evidence="3" id="KW-0804">Transcription</keyword>
<dbReference type="PROSITE" id="PS50977">
    <property type="entry name" value="HTH_TETR_2"/>
    <property type="match status" value="1"/>
</dbReference>
<keyword evidence="1" id="KW-0805">Transcription regulation</keyword>
<dbReference type="InterPro" id="IPR009057">
    <property type="entry name" value="Homeodomain-like_sf"/>
</dbReference>
<dbReference type="EMBL" id="JBHTLQ010000008">
    <property type="protein sequence ID" value="MFD1189962.1"/>
    <property type="molecule type" value="Genomic_DNA"/>
</dbReference>
<evidence type="ECO:0000256" key="1">
    <source>
        <dbReference type="ARBA" id="ARBA00023015"/>
    </source>
</evidence>
<dbReference type="InterPro" id="IPR036271">
    <property type="entry name" value="Tet_transcr_reg_TetR-rel_C_sf"/>
</dbReference>
<dbReference type="Gene3D" id="1.10.357.10">
    <property type="entry name" value="Tetracycline Repressor, domain 2"/>
    <property type="match status" value="1"/>
</dbReference>
<dbReference type="Proteomes" id="UP001597216">
    <property type="component" value="Unassembled WGS sequence"/>
</dbReference>
<dbReference type="PANTHER" id="PTHR30055">
    <property type="entry name" value="HTH-TYPE TRANSCRIPTIONAL REGULATOR RUTR"/>
    <property type="match status" value="1"/>
</dbReference>
<dbReference type="RefSeq" id="WP_374347810.1">
    <property type="nucleotide sequence ID" value="NZ_JBHTLQ010000008.1"/>
</dbReference>
<dbReference type="PANTHER" id="PTHR30055:SF234">
    <property type="entry name" value="HTH-TYPE TRANSCRIPTIONAL REGULATOR BETI"/>
    <property type="match status" value="1"/>
</dbReference>
<protein>
    <submittedName>
        <fullName evidence="6">TetR/AcrR family transcriptional regulator</fullName>
    </submittedName>
</protein>
<organism evidence="6 7">
    <name type="scientific">Phenylobacterium conjunctum</name>
    <dbReference type="NCBI Taxonomy" id="1298959"/>
    <lineage>
        <taxon>Bacteria</taxon>
        <taxon>Pseudomonadati</taxon>
        <taxon>Pseudomonadota</taxon>
        <taxon>Alphaproteobacteria</taxon>
        <taxon>Caulobacterales</taxon>
        <taxon>Caulobacteraceae</taxon>
        <taxon>Phenylobacterium</taxon>
    </lineage>
</organism>
<feature type="domain" description="HTH tetR-type" evidence="5">
    <location>
        <begin position="19"/>
        <end position="79"/>
    </location>
</feature>
<dbReference type="InterPro" id="IPR025996">
    <property type="entry name" value="MT1864/Rv1816-like_C"/>
</dbReference>
<evidence type="ECO:0000313" key="6">
    <source>
        <dbReference type="EMBL" id="MFD1189962.1"/>
    </source>
</evidence>
<dbReference type="InterPro" id="IPR023772">
    <property type="entry name" value="DNA-bd_HTH_TetR-type_CS"/>
</dbReference>
<gene>
    <name evidence="6" type="ORF">ACFQ27_05165</name>
</gene>
<evidence type="ECO:0000313" key="7">
    <source>
        <dbReference type="Proteomes" id="UP001597216"/>
    </source>
</evidence>
<evidence type="ECO:0000256" key="3">
    <source>
        <dbReference type="ARBA" id="ARBA00023163"/>
    </source>
</evidence>
<reference evidence="7" key="1">
    <citation type="journal article" date="2019" name="Int. J. Syst. Evol. Microbiol.">
        <title>The Global Catalogue of Microorganisms (GCM) 10K type strain sequencing project: providing services to taxonomists for standard genome sequencing and annotation.</title>
        <authorList>
            <consortium name="The Broad Institute Genomics Platform"/>
            <consortium name="The Broad Institute Genome Sequencing Center for Infectious Disease"/>
            <person name="Wu L."/>
            <person name="Ma J."/>
        </authorList>
    </citation>
    <scope>NUCLEOTIDE SEQUENCE [LARGE SCALE GENOMIC DNA]</scope>
    <source>
        <strain evidence="7">CCUG 55074</strain>
    </source>
</reference>
<proteinExistence type="predicted"/>
<dbReference type="PROSITE" id="PS01081">
    <property type="entry name" value="HTH_TETR_1"/>
    <property type="match status" value="1"/>
</dbReference>
<evidence type="ECO:0000256" key="4">
    <source>
        <dbReference type="PROSITE-ProRule" id="PRU00335"/>
    </source>
</evidence>